<dbReference type="AlphaFoldDB" id="A0A975JCV9"/>
<keyword evidence="1" id="KW-1133">Transmembrane helix</keyword>
<proteinExistence type="predicted"/>
<evidence type="ECO:0000256" key="1">
    <source>
        <dbReference type="SAM" id="Phobius"/>
    </source>
</evidence>
<feature type="transmembrane region" description="Helical" evidence="1">
    <location>
        <begin position="274"/>
        <end position="291"/>
    </location>
</feature>
<dbReference type="Gene3D" id="2.160.20.80">
    <property type="entry name" value="E3 ubiquitin-protein ligase SopA"/>
    <property type="match status" value="1"/>
</dbReference>
<feature type="transmembrane region" description="Helical" evidence="1">
    <location>
        <begin position="330"/>
        <end position="351"/>
    </location>
</feature>
<dbReference type="Proteomes" id="UP000683291">
    <property type="component" value="Chromosome 1"/>
</dbReference>
<sequence>MSEATKYAGRRVNAYAFFEPIYDPELLKSLQQNDFGKGSWDFSQQKGPCRFVFNGDDLKKDYAKIDDITFLECDFFGVQGKAITFKKCKFEKCDFRGDFTNVKFSNCTFDTSSLSLVKFHNCQFRDCKFVNIGVSGNETQIILSDITNPAEFLKAASTNLRHLPEGTTEEYQLLRLEQTKATLARVILSNQSTEGSDLSYYDAVKASTLYGTRSRGVATKLKLPRFDDQEGREKRAAMVELRVHVASFLTQVSTSCEFLILQVAGLANAWGRSIFRVISIGVFLVLIAGWLRSKFLCNPFMESLVDAAEVFLLFGYTKHSVPQDVLHTDALNLGTAFLGLCWFAVAAATIVNRVTKVRG</sequence>
<dbReference type="InterPro" id="IPR001646">
    <property type="entry name" value="5peptide_repeat"/>
</dbReference>
<name>A0A975JCV9_9RHOB</name>
<keyword evidence="3" id="KW-1185">Reference proteome</keyword>
<dbReference type="EMBL" id="CP073581">
    <property type="protein sequence ID" value="QUJ76108.1"/>
    <property type="molecule type" value="Genomic_DNA"/>
</dbReference>
<gene>
    <name evidence="2" type="ORF">KDD17_14455</name>
</gene>
<keyword evidence="1" id="KW-0472">Membrane</keyword>
<reference evidence="2" key="1">
    <citation type="submission" date="2021-04" db="EMBL/GenBank/DDBJ databases">
        <title>Complete genome sequence for Sulfitobacter sp. strain JK7-1.</title>
        <authorList>
            <person name="Park S.-J."/>
        </authorList>
    </citation>
    <scope>NUCLEOTIDE SEQUENCE</scope>
    <source>
        <strain evidence="2">JK7-1</strain>
    </source>
</reference>
<organism evidence="2 3">
    <name type="scientific">Sulfitobacter albidus</name>
    <dbReference type="NCBI Taxonomy" id="2829501"/>
    <lineage>
        <taxon>Bacteria</taxon>
        <taxon>Pseudomonadati</taxon>
        <taxon>Pseudomonadota</taxon>
        <taxon>Alphaproteobacteria</taxon>
        <taxon>Rhodobacterales</taxon>
        <taxon>Roseobacteraceae</taxon>
        <taxon>Sulfitobacter</taxon>
    </lineage>
</organism>
<dbReference type="RefSeq" id="WP_212704306.1">
    <property type="nucleotide sequence ID" value="NZ_CP073581.1"/>
</dbReference>
<dbReference type="Pfam" id="PF00805">
    <property type="entry name" value="Pentapeptide"/>
    <property type="match status" value="1"/>
</dbReference>
<protein>
    <submittedName>
        <fullName evidence="2">Pentapeptide repeat-containing protein</fullName>
    </submittedName>
</protein>
<keyword evidence="1" id="KW-0812">Transmembrane</keyword>
<dbReference type="SUPFAM" id="SSF141571">
    <property type="entry name" value="Pentapeptide repeat-like"/>
    <property type="match status" value="1"/>
</dbReference>
<evidence type="ECO:0000313" key="3">
    <source>
        <dbReference type="Proteomes" id="UP000683291"/>
    </source>
</evidence>
<evidence type="ECO:0000313" key="2">
    <source>
        <dbReference type="EMBL" id="QUJ76108.1"/>
    </source>
</evidence>
<accession>A0A975JCV9</accession>
<dbReference type="KEGG" id="sual:KDD17_14455"/>